<evidence type="ECO:0000259" key="1">
    <source>
        <dbReference type="Pfam" id="PF16122"/>
    </source>
</evidence>
<dbReference type="EMBL" id="JBBHLL010000196">
    <property type="protein sequence ID" value="KAK7810448.1"/>
    <property type="molecule type" value="Genomic_DNA"/>
</dbReference>
<comment type="caution">
    <text evidence="2">The sequence shown here is derived from an EMBL/GenBank/DDBJ whole genome shotgun (WGS) entry which is preliminary data.</text>
</comment>
<dbReference type="Pfam" id="PF16122">
    <property type="entry name" value="40S_SA_C"/>
    <property type="match status" value="1"/>
</dbReference>
<dbReference type="AlphaFoldDB" id="A0AAW0I8P0"/>
<evidence type="ECO:0000313" key="2">
    <source>
        <dbReference type="EMBL" id="KAK7810448.1"/>
    </source>
</evidence>
<dbReference type="Proteomes" id="UP001488838">
    <property type="component" value="Unassembled WGS sequence"/>
</dbReference>
<accession>A0AAW0I8P0</accession>
<feature type="domain" description="Small ribosomal subunit protein uS2 C-terminal" evidence="1">
    <location>
        <begin position="5"/>
        <end position="87"/>
    </location>
</feature>
<sequence>MLDPFFYGDLEETEAEQAAAEEGFQGKWTTLTPEVTTAQPEVPGWSEGVQVPSVPVQQFPTEGWSAQPATEDWSAAPTAQATEWVWATEWV</sequence>
<name>A0AAW0I8P0_MYOGA</name>
<gene>
    <name evidence="2" type="ORF">U0070_002844</name>
</gene>
<reference evidence="2 3" key="1">
    <citation type="journal article" date="2023" name="bioRxiv">
        <title>Conserved and derived expression patterns and positive selection on dental genes reveal complex evolutionary context of ever-growing rodent molars.</title>
        <authorList>
            <person name="Calamari Z.T."/>
            <person name="Song A."/>
            <person name="Cohen E."/>
            <person name="Akter M."/>
            <person name="Roy R.D."/>
            <person name="Hallikas O."/>
            <person name="Christensen M.M."/>
            <person name="Li P."/>
            <person name="Marangoni P."/>
            <person name="Jernvall J."/>
            <person name="Klein O.D."/>
        </authorList>
    </citation>
    <scope>NUCLEOTIDE SEQUENCE [LARGE SCALE GENOMIC DNA]</scope>
    <source>
        <strain evidence="2">V071</strain>
    </source>
</reference>
<proteinExistence type="predicted"/>
<protein>
    <recommendedName>
        <fullName evidence="1">Small ribosomal subunit protein uS2 C-terminal domain-containing protein</fullName>
    </recommendedName>
</protein>
<evidence type="ECO:0000313" key="3">
    <source>
        <dbReference type="Proteomes" id="UP001488838"/>
    </source>
</evidence>
<keyword evidence="3" id="KW-1185">Reference proteome</keyword>
<dbReference type="InterPro" id="IPR032281">
    <property type="entry name" value="Ribosomal_uS2_C"/>
</dbReference>
<organism evidence="2 3">
    <name type="scientific">Myodes glareolus</name>
    <name type="common">Bank vole</name>
    <name type="synonym">Clethrionomys glareolus</name>
    <dbReference type="NCBI Taxonomy" id="447135"/>
    <lineage>
        <taxon>Eukaryota</taxon>
        <taxon>Metazoa</taxon>
        <taxon>Chordata</taxon>
        <taxon>Craniata</taxon>
        <taxon>Vertebrata</taxon>
        <taxon>Euteleostomi</taxon>
        <taxon>Mammalia</taxon>
        <taxon>Eutheria</taxon>
        <taxon>Euarchontoglires</taxon>
        <taxon>Glires</taxon>
        <taxon>Rodentia</taxon>
        <taxon>Myomorpha</taxon>
        <taxon>Muroidea</taxon>
        <taxon>Cricetidae</taxon>
        <taxon>Arvicolinae</taxon>
        <taxon>Myodes</taxon>
    </lineage>
</organism>